<protein>
    <submittedName>
        <fullName evidence="1">Uncharacterized protein</fullName>
    </submittedName>
</protein>
<reference evidence="1 2" key="1">
    <citation type="journal article" date="2016" name="Proc. Natl. Acad. Sci. U.S.A.">
        <title>Lipid metabolic changes in an early divergent fungus govern the establishment of a mutualistic symbiosis with endobacteria.</title>
        <authorList>
            <person name="Lastovetsky O.A."/>
            <person name="Gaspar M.L."/>
            <person name="Mondo S.J."/>
            <person name="LaButti K.M."/>
            <person name="Sandor L."/>
            <person name="Grigoriev I.V."/>
            <person name="Henry S.A."/>
            <person name="Pawlowska T.E."/>
        </authorList>
    </citation>
    <scope>NUCLEOTIDE SEQUENCE [LARGE SCALE GENOMIC DNA]</scope>
    <source>
        <strain evidence="1 2">ATCC 52813</strain>
    </source>
</reference>
<dbReference type="RefSeq" id="XP_023469867.1">
    <property type="nucleotide sequence ID" value="XM_023608025.1"/>
</dbReference>
<dbReference type="EMBL" id="KZ303843">
    <property type="protein sequence ID" value="PHZ16159.1"/>
    <property type="molecule type" value="Genomic_DNA"/>
</dbReference>
<dbReference type="AlphaFoldDB" id="A0A2G4T578"/>
<dbReference type="Proteomes" id="UP000242254">
    <property type="component" value="Unassembled WGS sequence"/>
</dbReference>
<keyword evidence="2" id="KW-1185">Reference proteome</keyword>
<dbReference type="GeneID" id="35439015"/>
<evidence type="ECO:0000313" key="1">
    <source>
        <dbReference type="EMBL" id="PHZ16159.1"/>
    </source>
</evidence>
<gene>
    <name evidence="1" type="ORF">RHIMIDRAFT_233761</name>
</gene>
<organism evidence="1 2">
    <name type="scientific">Rhizopus microsporus ATCC 52813</name>
    <dbReference type="NCBI Taxonomy" id="1340429"/>
    <lineage>
        <taxon>Eukaryota</taxon>
        <taxon>Fungi</taxon>
        <taxon>Fungi incertae sedis</taxon>
        <taxon>Mucoromycota</taxon>
        <taxon>Mucoromycotina</taxon>
        <taxon>Mucoromycetes</taxon>
        <taxon>Mucorales</taxon>
        <taxon>Mucorineae</taxon>
        <taxon>Rhizopodaceae</taxon>
        <taxon>Rhizopus</taxon>
    </lineage>
</organism>
<proteinExistence type="predicted"/>
<sequence length="122" mass="13938">MECNALTYQDHLQPLHESTITMTATPPKKRKIDPDVITTCMEVFLYSTLICGPYAKRLLNQQYEELDDGMARFLNEDWSMFPQMRYACSRLLAGIILLNTSTGKSVIVNSVEVFGRRRSLDA</sequence>
<name>A0A2G4T578_RHIZD</name>
<accession>A0A2G4T578</accession>
<evidence type="ECO:0000313" key="2">
    <source>
        <dbReference type="Proteomes" id="UP000242254"/>
    </source>
</evidence>